<accession>A0A9N7MDZ6</accession>
<dbReference type="InterPro" id="IPR058678">
    <property type="entry name" value="ARM_PUB"/>
</dbReference>
<reference evidence="2" key="1">
    <citation type="submission" date="2019-12" db="EMBL/GenBank/DDBJ databases">
        <authorList>
            <person name="Scholes J."/>
        </authorList>
    </citation>
    <scope>NUCLEOTIDE SEQUENCE</scope>
</reference>
<gene>
    <name evidence="2" type="ORF">SHERM_10239</name>
</gene>
<evidence type="ECO:0000313" key="3">
    <source>
        <dbReference type="Proteomes" id="UP001153555"/>
    </source>
</evidence>
<dbReference type="InterPro" id="IPR016024">
    <property type="entry name" value="ARM-type_fold"/>
</dbReference>
<dbReference type="PANTHER" id="PTHR47873:SF1">
    <property type="entry name" value="ARM REPEAT SUPERFAMILY PROTEIN"/>
    <property type="match status" value="1"/>
</dbReference>
<proteinExistence type="predicted"/>
<sequence length="127" mass="13293">MAGLEGCDAERALATVELLCRIPEGCAAVNSHALAVPLLVRAVLRVSERATEHAAGALLAVCSASEGAQREAVAAGVLTQLLLVVQSDCTERAKRKAQMLLKLLRDSWPHDSIANSDGYGGSDVVPF</sequence>
<dbReference type="Gene3D" id="1.25.10.10">
    <property type="entry name" value="Leucine-rich Repeat Variant"/>
    <property type="match status" value="1"/>
</dbReference>
<dbReference type="PANTHER" id="PTHR47873">
    <property type="entry name" value="ARM REPEAT SUPERFAMILY PROTEIN"/>
    <property type="match status" value="1"/>
</dbReference>
<comment type="caution">
    <text evidence="2">The sequence shown here is derived from an EMBL/GenBank/DDBJ whole genome shotgun (WGS) entry which is preliminary data.</text>
</comment>
<evidence type="ECO:0000313" key="2">
    <source>
        <dbReference type="EMBL" id="CAA0807520.1"/>
    </source>
</evidence>
<evidence type="ECO:0000259" key="1">
    <source>
        <dbReference type="Pfam" id="PF25598"/>
    </source>
</evidence>
<protein>
    <submittedName>
        <fullName evidence="2">U-box domain-containing protein 26</fullName>
    </submittedName>
</protein>
<dbReference type="AlphaFoldDB" id="A0A9N7MDZ6"/>
<keyword evidence="3" id="KW-1185">Reference proteome</keyword>
<dbReference type="OrthoDB" id="10064100at2759"/>
<organism evidence="2 3">
    <name type="scientific">Striga hermonthica</name>
    <name type="common">Purple witchweed</name>
    <name type="synonym">Buchnera hermonthica</name>
    <dbReference type="NCBI Taxonomy" id="68872"/>
    <lineage>
        <taxon>Eukaryota</taxon>
        <taxon>Viridiplantae</taxon>
        <taxon>Streptophyta</taxon>
        <taxon>Embryophyta</taxon>
        <taxon>Tracheophyta</taxon>
        <taxon>Spermatophyta</taxon>
        <taxon>Magnoliopsida</taxon>
        <taxon>eudicotyledons</taxon>
        <taxon>Gunneridae</taxon>
        <taxon>Pentapetalae</taxon>
        <taxon>asterids</taxon>
        <taxon>lamiids</taxon>
        <taxon>Lamiales</taxon>
        <taxon>Orobanchaceae</taxon>
        <taxon>Buchnereae</taxon>
        <taxon>Striga</taxon>
    </lineage>
</organism>
<dbReference type="Pfam" id="PF25598">
    <property type="entry name" value="ARM_PUB"/>
    <property type="match status" value="1"/>
</dbReference>
<dbReference type="InterPro" id="IPR011989">
    <property type="entry name" value="ARM-like"/>
</dbReference>
<name>A0A9N7MDZ6_STRHE</name>
<feature type="domain" description="U-box" evidence="1">
    <location>
        <begin position="4"/>
        <end position="116"/>
    </location>
</feature>
<dbReference type="SUPFAM" id="SSF48371">
    <property type="entry name" value="ARM repeat"/>
    <property type="match status" value="1"/>
</dbReference>
<dbReference type="Proteomes" id="UP001153555">
    <property type="component" value="Unassembled WGS sequence"/>
</dbReference>
<dbReference type="EMBL" id="CACSLK010001140">
    <property type="protein sequence ID" value="CAA0807520.1"/>
    <property type="molecule type" value="Genomic_DNA"/>
</dbReference>